<keyword evidence="1" id="KW-0732">Signal</keyword>
<accession>A0ABY8EEB3</accession>
<evidence type="ECO:0000256" key="1">
    <source>
        <dbReference type="SAM" id="SignalP"/>
    </source>
</evidence>
<protein>
    <submittedName>
        <fullName evidence="2">Uncharacterized protein</fullName>
    </submittedName>
</protein>
<dbReference type="RefSeq" id="WP_277733087.1">
    <property type="nucleotide sequence ID" value="NZ_CP120733.1"/>
</dbReference>
<evidence type="ECO:0000313" key="2">
    <source>
        <dbReference type="EMBL" id="WFD11116.1"/>
    </source>
</evidence>
<dbReference type="EMBL" id="CP120733">
    <property type="protein sequence ID" value="WFD11116.1"/>
    <property type="molecule type" value="Genomic_DNA"/>
</dbReference>
<sequence length="160" mass="18351">MKAKRFILSALAGVMVIGGSISAYANQNDDVMKMVKVKPMNIMKSVELNQEEKAELEKMKEMTPEQLQEYIKENKPRVVPAFKCIPAKNIDGKLENIKAIELSEVEKVELEKIKEMTYEEMQEYIKVNKPKFVPKMKSIKVVKPVISGEEQEDIIKSKDM</sequence>
<dbReference type="Proteomes" id="UP001222800">
    <property type="component" value="Chromosome"/>
</dbReference>
<proteinExistence type="predicted"/>
<organism evidence="2 3">
    <name type="scientific">Tepidibacter hydrothermalis</name>
    <dbReference type="NCBI Taxonomy" id="3036126"/>
    <lineage>
        <taxon>Bacteria</taxon>
        <taxon>Bacillati</taxon>
        <taxon>Bacillota</taxon>
        <taxon>Clostridia</taxon>
        <taxon>Peptostreptococcales</taxon>
        <taxon>Peptostreptococcaceae</taxon>
        <taxon>Tepidibacter</taxon>
    </lineage>
</organism>
<feature type="signal peptide" evidence="1">
    <location>
        <begin position="1"/>
        <end position="25"/>
    </location>
</feature>
<evidence type="ECO:0000313" key="3">
    <source>
        <dbReference type="Proteomes" id="UP001222800"/>
    </source>
</evidence>
<feature type="chain" id="PRO_5045151223" evidence="1">
    <location>
        <begin position="26"/>
        <end position="160"/>
    </location>
</feature>
<reference evidence="2 3" key="1">
    <citation type="submission" date="2023-03" db="EMBL/GenBank/DDBJ databases">
        <title>Complete genome sequence of Tepidibacter sp. SWIR-1, isolated from a deep-sea hydrothermal vent.</title>
        <authorList>
            <person name="Li X."/>
        </authorList>
    </citation>
    <scope>NUCLEOTIDE SEQUENCE [LARGE SCALE GENOMIC DNA]</scope>
    <source>
        <strain evidence="2 3">SWIR-1</strain>
    </source>
</reference>
<name>A0ABY8EEB3_9FIRM</name>
<keyword evidence="3" id="KW-1185">Reference proteome</keyword>
<gene>
    <name evidence="2" type="ORF">P4S50_03305</name>
</gene>